<reference evidence="2" key="1">
    <citation type="journal article" date="2014" name="Int. J. Syst. Evol. Microbiol.">
        <title>Complete genome sequence of Corynebacterium casei LMG S-19264T (=DSM 44701T), isolated from a smear-ripened cheese.</title>
        <authorList>
            <consortium name="US DOE Joint Genome Institute (JGI-PGF)"/>
            <person name="Walter F."/>
            <person name="Albersmeier A."/>
            <person name="Kalinowski J."/>
            <person name="Ruckert C."/>
        </authorList>
    </citation>
    <scope>NUCLEOTIDE SEQUENCE</scope>
    <source>
        <strain evidence="2">CGMCC 1.15343</strain>
    </source>
</reference>
<proteinExistence type="predicted"/>
<evidence type="ECO:0008006" key="4">
    <source>
        <dbReference type="Google" id="ProtNLM"/>
    </source>
</evidence>
<name>A0A916XBW0_9SPHI</name>
<reference evidence="2" key="2">
    <citation type="submission" date="2020-09" db="EMBL/GenBank/DDBJ databases">
        <authorList>
            <person name="Sun Q."/>
            <person name="Zhou Y."/>
        </authorList>
    </citation>
    <scope>NUCLEOTIDE SEQUENCE</scope>
    <source>
        <strain evidence="2">CGMCC 1.15343</strain>
    </source>
</reference>
<dbReference type="InterPro" id="IPR025631">
    <property type="entry name" value="Porin_10"/>
</dbReference>
<dbReference type="RefSeq" id="WP_188626222.1">
    <property type="nucleotide sequence ID" value="NZ_BMIL01000004.1"/>
</dbReference>
<evidence type="ECO:0000256" key="1">
    <source>
        <dbReference type="SAM" id="SignalP"/>
    </source>
</evidence>
<sequence length="667" mass="76779">MFRTPLLLVLLLGFCVFGASAQDLKTTVTDNKELDSLRNKLENAGDSVVFTSKYVRYTTLRLTRDSIQTLPLDTSLRGFQNYSLLNQPRRPTINLGNLGLAAKDMLFEPTKTIGFDPGFHALDLYAMTQDDVIYYQARSPFSNVYYVSGGGAEQIFKATHSQNIKPNWNFGANYNRIGANGLYARQRGDDLNGAFFTWYQSPSKRYNLWANAVFNTLKAQENGSVENENLFTGEGNAFSSEAENIRLTSAKQLWRQKSYLLKQNYFVGRIDTLQQEITAKVLPTNKISHTLLYETRSFNFSKNEADDNTVLPAALYDESYTNDSTIMSRLQNEFIYTFFLRGKGSAVIKNELKINAGIRHEFFTYQQYRAKSIIDTTSRIQNSKFQNTTLLGSLGYRFSNRIDLNVDVQQIFQGPQAGDFLYEAKSNVLLSNNIGRIVLGAYIQNKSPEQIYNQYVGNHDEWRNQSFDRTKVLNFSFNYLNDRLKLEAGAQYYMVNNYLYFAQKSSEQPQAIMPMQNGDAISLLKLTLGKKFKFGKFNFETYVVYQKTDQQDILRTPEVYTFNTFFFDQTFFKVLRTNLGFDVRYNTPFQSYSYSPSTTQFYLGNGGRLNTEPVVDVWLRASLRKANIFVKYDYANQGLISRGFYTTSRYPMPDSMLKFGVSWNFYD</sequence>
<dbReference type="EMBL" id="BMIL01000004">
    <property type="protein sequence ID" value="GGC62153.1"/>
    <property type="molecule type" value="Genomic_DNA"/>
</dbReference>
<dbReference type="Pfam" id="PF14121">
    <property type="entry name" value="Porin_10"/>
    <property type="match status" value="1"/>
</dbReference>
<dbReference type="Proteomes" id="UP000651668">
    <property type="component" value="Unassembled WGS sequence"/>
</dbReference>
<evidence type="ECO:0000313" key="2">
    <source>
        <dbReference type="EMBL" id="GGC62153.1"/>
    </source>
</evidence>
<evidence type="ECO:0000313" key="3">
    <source>
        <dbReference type="Proteomes" id="UP000651668"/>
    </source>
</evidence>
<dbReference type="AlphaFoldDB" id="A0A916XBW0"/>
<organism evidence="2 3">
    <name type="scientific">Pedobacter quisquiliarum</name>
    <dbReference type="NCBI Taxonomy" id="1834438"/>
    <lineage>
        <taxon>Bacteria</taxon>
        <taxon>Pseudomonadati</taxon>
        <taxon>Bacteroidota</taxon>
        <taxon>Sphingobacteriia</taxon>
        <taxon>Sphingobacteriales</taxon>
        <taxon>Sphingobacteriaceae</taxon>
        <taxon>Pedobacter</taxon>
    </lineage>
</organism>
<feature type="chain" id="PRO_5036941678" description="Porin" evidence="1">
    <location>
        <begin position="22"/>
        <end position="667"/>
    </location>
</feature>
<keyword evidence="3" id="KW-1185">Reference proteome</keyword>
<comment type="caution">
    <text evidence="2">The sequence shown here is derived from an EMBL/GenBank/DDBJ whole genome shotgun (WGS) entry which is preliminary data.</text>
</comment>
<protein>
    <recommendedName>
        <fullName evidence="4">Porin</fullName>
    </recommendedName>
</protein>
<feature type="signal peptide" evidence="1">
    <location>
        <begin position="1"/>
        <end position="21"/>
    </location>
</feature>
<accession>A0A916XBW0</accession>
<keyword evidence="1" id="KW-0732">Signal</keyword>
<gene>
    <name evidence="2" type="ORF">GCM10011387_14750</name>
</gene>